<comment type="caution">
    <text evidence="1">The sequence shown here is derived from an EMBL/GenBank/DDBJ whole genome shotgun (WGS) entry which is preliminary data.</text>
</comment>
<reference evidence="1 3" key="2">
    <citation type="submission" date="2019-09" db="EMBL/GenBank/DDBJ databases">
        <title>A bacterium isolated from glacier soil.</title>
        <authorList>
            <person name="Liu Q."/>
        </authorList>
    </citation>
    <scope>NUCLEOTIDE SEQUENCE [LARGE SCALE GENOMIC DNA]</scope>
    <source>
        <strain evidence="1 3">MDT1-10-3</strain>
    </source>
</reference>
<sequence>MAYYDSEYATMKYFERGKLVFIQYHAFTPSEELRKILAAVLELVSTKEVVLGLGGSRNMKVIRPADRVPGSRVHWEAIP</sequence>
<keyword evidence="4" id="KW-1185">Reference proteome</keyword>
<dbReference type="Proteomes" id="UP000323866">
    <property type="component" value="Unassembled WGS sequence"/>
</dbReference>
<dbReference type="InterPro" id="IPR003447">
    <property type="entry name" value="FEMABX"/>
</dbReference>
<evidence type="ECO:0000313" key="4">
    <source>
        <dbReference type="Proteomes" id="UP001570846"/>
    </source>
</evidence>
<reference evidence="1 3" key="1">
    <citation type="submission" date="2019-07" db="EMBL/GenBank/DDBJ databases">
        <authorList>
            <person name="Qu J.-H."/>
        </authorList>
    </citation>
    <scope>NUCLEOTIDE SEQUENCE [LARGE SCALE GENOMIC DNA]</scope>
    <source>
        <strain evidence="1 3">MDT1-10-3</strain>
    </source>
</reference>
<evidence type="ECO:0000313" key="2">
    <source>
        <dbReference type="EMBL" id="MFA1771068.1"/>
    </source>
</evidence>
<dbReference type="AlphaFoldDB" id="A0A5M8QET0"/>
<organism evidence="1 3">
    <name type="scientific">Rufibacter glacialis</name>
    <dbReference type="NCBI Taxonomy" id="1259555"/>
    <lineage>
        <taxon>Bacteria</taxon>
        <taxon>Pseudomonadati</taxon>
        <taxon>Bacteroidota</taxon>
        <taxon>Cytophagia</taxon>
        <taxon>Cytophagales</taxon>
        <taxon>Hymenobacteraceae</taxon>
        <taxon>Rufibacter</taxon>
    </lineage>
</organism>
<reference evidence="2 4" key="3">
    <citation type="submission" date="2024-08" db="EMBL/GenBank/DDBJ databases">
        <authorList>
            <person name="Wei W."/>
        </authorList>
    </citation>
    <scope>NUCLEOTIDE SEQUENCE [LARGE SCALE GENOMIC DNA]</scope>
    <source>
        <strain evidence="2 4">XU2</strain>
    </source>
</reference>
<dbReference type="RefSeq" id="WP_149099089.1">
    <property type="nucleotide sequence ID" value="NZ_BMMG01000004.1"/>
</dbReference>
<gene>
    <name evidence="2" type="ORF">ACD591_07175</name>
    <name evidence="1" type="ORF">FOE74_13225</name>
</gene>
<name>A0A5M8QET0_9BACT</name>
<dbReference type="GO" id="GO:0044038">
    <property type="term" value="P:cell wall macromolecule biosynthetic process"/>
    <property type="evidence" value="ECO:0007669"/>
    <property type="project" value="InterPro"/>
</dbReference>
<dbReference type="EMBL" id="VKKZ01000021">
    <property type="protein sequence ID" value="KAA6433430.1"/>
    <property type="molecule type" value="Genomic_DNA"/>
</dbReference>
<evidence type="ECO:0000313" key="3">
    <source>
        <dbReference type="Proteomes" id="UP000323866"/>
    </source>
</evidence>
<evidence type="ECO:0000313" key="1">
    <source>
        <dbReference type="EMBL" id="KAA6433430.1"/>
    </source>
</evidence>
<dbReference type="PROSITE" id="PS51191">
    <property type="entry name" value="FEMABX"/>
    <property type="match status" value="1"/>
</dbReference>
<dbReference type="GO" id="GO:0016755">
    <property type="term" value="F:aminoacyltransferase activity"/>
    <property type="evidence" value="ECO:0007669"/>
    <property type="project" value="InterPro"/>
</dbReference>
<accession>A0A5M8QET0</accession>
<proteinExistence type="predicted"/>
<dbReference type="Proteomes" id="UP001570846">
    <property type="component" value="Unassembled WGS sequence"/>
</dbReference>
<dbReference type="EMBL" id="JBGOGF010000003">
    <property type="protein sequence ID" value="MFA1771068.1"/>
    <property type="molecule type" value="Genomic_DNA"/>
</dbReference>
<protein>
    <submittedName>
        <fullName evidence="1">Uncharacterized protein</fullName>
    </submittedName>
</protein>